<organism evidence="1 2">
    <name type="scientific">Pantoea cypripedii</name>
    <name type="common">Pectobacterium cypripedii</name>
    <name type="synonym">Erwinia cypripedii</name>
    <dbReference type="NCBI Taxonomy" id="55209"/>
    <lineage>
        <taxon>Bacteria</taxon>
        <taxon>Pseudomonadati</taxon>
        <taxon>Pseudomonadota</taxon>
        <taxon>Gammaproteobacteria</taxon>
        <taxon>Enterobacterales</taxon>
        <taxon>Erwiniaceae</taxon>
        <taxon>Pantoea</taxon>
    </lineage>
</organism>
<proteinExistence type="predicted"/>
<sequence length="62" mass="6892">MLKDDESHPVTFAFMGHSVTAYPTFILVDGVKISRSQLTFSFQLALAKAMRESEENGRAEGQ</sequence>
<accession>A0A6B9GCZ8</accession>
<gene>
    <name evidence="1" type="ORF">CUN67_10625</name>
</gene>
<dbReference type="Proteomes" id="UP000502005">
    <property type="component" value="Chromosome"/>
</dbReference>
<dbReference type="AlphaFoldDB" id="A0A6B9GCZ8"/>
<protein>
    <submittedName>
        <fullName evidence="1">Uncharacterized protein</fullName>
    </submittedName>
</protein>
<dbReference type="EMBL" id="CP024768">
    <property type="protein sequence ID" value="QGY31289.1"/>
    <property type="molecule type" value="Genomic_DNA"/>
</dbReference>
<evidence type="ECO:0000313" key="2">
    <source>
        <dbReference type="Proteomes" id="UP000502005"/>
    </source>
</evidence>
<evidence type="ECO:0000313" key="1">
    <source>
        <dbReference type="EMBL" id="QGY31289.1"/>
    </source>
</evidence>
<dbReference type="RefSeq" id="WP_208715236.1">
    <property type="nucleotide sequence ID" value="NZ_CP024768.1"/>
</dbReference>
<reference evidence="1 2" key="1">
    <citation type="submission" date="2017-11" db="EMBL/GenBank/DDBJ databases">
        <title>Genome sequence of Pantoea cypripedii NE1.</title>
        <authorList>
            <person name="Nascimento F.X."/>
        </authorList>
    </citation>
    <scope>NUCLEOTIDE SEQUENCE [LARGE SCALE GENOMIC DNA]</scope>
    <source>
        <strain evidence="1 2">NE1</strain>
    </source>
</reference>
<name>A0A6B9GCZ8_PANCY</name>